<evidence type="ECO:0000313" key="3">
    <source>
        <dbReference type="Proteomes" id="UP000305539"/>
    </source>
</evidence>
<organism evidence="2 3">
    <name type="scientific">Trinickia terrae</name>
    <dbReference type="NCBI Taxonomy" id="2571161"/>
    <lineage>
        <taxon>Bacteria</taxon>
        <taxon>Pseudomonadati</taxon>
        <taxon>Pseudomonadota</taxon>
        <taxon>Betaproteobacteria</taxon>
        <taxon>Burkholderiales</taxon>
        <taxon>Burkholderiaceae</taxon>
        <taxon>Trinickia</taxon>
    </lineage>
</organism>
<comment type="caution">
    <text evidence="2">The sequence shown here is derived from an EMBL/GenBank/DDBJ whole genome shotgun (WGS) entry which is preliminary data.</text>
</comment>
<dbReference type="PROSITE" id="PS51257">
    <property type="entry name" value="PROKAR_LIPOPROTEIN"/>
    <property type="match status" value="1"/>
</dbReference>
<dbReference type="OrthoDB" id="1494661at2"/>
<dbReference type="Gene3D" id="3.40.50.10610">
    <property type="entry name" value="ABC-type transport auxiliary lipoprotein component"/>
    <property type="match status" value="1"/>
</dbReference>
<accession>A0A4V5PIC2</accession>
<dbReference type="Proteomes" id="UP000305539">
    <property type="component" value="Unassembled WGS sequence"/>
</dbReference>
<reference evidence="2 3" key="1">
    <citation type="submission" date="2019-04" db="EMBL/GenBank/DDBJ databases">
        <title>Trinickia sp. 7GSK02, isolated from subtropical forest soil.</title>
        <authorList>
            <person name="Gao Z.-H."/>
            <person name="Qiu L.-H."/>
        </authorList>
    </citation>
    <scope>NUCLEOTIDE SEQUENCE [LARGE SCALE GENOMIC DNA]</scope>
    <source>
        <strain evidence="2 3">7GSK02</strain>
    </source>
</reference>
<dbReference type="InterPro" id="IPR005586">
    <property type="entry name" value="ABC_trans_aux"/>
</dbReference>
<dbReference type="AlphaFoldDB" id="A0A4V5PIC2"/>
<evidence type="ECO:0000259" key="1">
    <source>
        <dbReference type="Pfam" id="PF03886"/>
    </source>
</evidence>
<dbReference type="SUPFAM" id="SSF159594">
    <property type="entry name" value="XCC0632-like"/>
    <property type="match status" value="1"/>
</dbReference>
<proteinExistence type="predicted"/>
<dbReference type="Pfam" id="PF03886">
    <property type="entry name" value="ABC_trans_aux"/>
    <property type="match status" value="1"/>
</dbReference>
<name>A0A4V5PIC2_9BURK</name>
<evidence type="ECO:0000313" key="2">
    <source>
        <dbReference type="EMBL" id="TKC86820.1"/>
    </source>
</evidence>
<sequence length="224" mass="24160">MKQPPRSPALHGAARRALFRVGPAALLLGLAACASEPVHYHTLLAPSAGAVSPQQPVDFLIDVLPVGIPASLDQTQQIVRQGTNGMAVLDGERWASPFGEEMRGALSAELTRRLGTQDTAGLPPPGKPLLRIKVQVRRFDTWPGQRVRLDADWSLGFAADTANRRLLCHGDFDEPAGGSYAETVTAQQRAVAALAARIDIDARRWARSRSVACSQESSEREAQR</sequence>
<gene>
    <name evidence="2" type="ORF">FAZ69_19430</name>
</gene>
<dbReference type="EMBL" id="SWJE01000010">
    <property type="protein sequence ID" value="TKC86820.1"/>
    <property type="molecule type" value="Genomic_DNA"/>
</dbReference>
<keyword evidence="3" id="KW-1185">Reference proteome</keyword>
<feature type="domain" description="ABC-type transport auxiliary lipoprotein component" evidence="1">
    <location>
        <begin position="42"/>
        <end position="198"/>
    </location>
</feature>
<protein>
    <submittedName>
        <fullName evidence="2">Membrane integrity-associated transporter subunit PqiC</fullName>
    </submittedName>
</protein>
<dbReference type="RefSeq" id="WP_136896713.1">
    <property type="nucleotide sequence ID" value="NZ_SWJE01000010.1"/>
</dbReference>